<feature type="compositionally biased region" description="Basic and acidic residues" evidence="1">
    <location>
        <begin position="88"/>
        <end position="112"/>
    </location>
</feature>
<evidence type="ECO:0000256" key="1">
    <source>
        <dbReference type="SAM" id="MobiDB-lite"/>
    </source>
</evidence>
<dbReference type="AlphaFoldDB" id="A0A6J8AW78"/>
<sequence>MDIQATDEYKALEIYLQKAQEEIGRSLSVSNSVESLQNGYPGKRHRSFTSESDLDSSHSYWQHVGSGRSGKRHSFSSVPNNKHGYKPSSKEFSQHSPKRHSDPSRSRTDHLNGHYQYIVVQPRRRVDKDLSPRTAESVKENLMPYQNGRGNRSLLLPSFSQEYEDVEDKDDPWEKRSESSFPPPVEKIEKIISSTLKNNKGLQRSFTSPNFSTGRNGIDRTKYQRSKTSLNSMEGDVFYGSDQTNIDNRNDELFISESDVYKSVCRPKRSRSHSTTGIQTSIDENFNFLCSEDKGSSFQSIPNYVTIGTNTTDSLKRPKKKGKIEGKTIRKLCSV</sequence>
<evidence type="ECO:0000313" key="2">
    <source>
        <dbReference type="EMBL" id="CAC5374426.1"/>
    </source>
</evidence>
<reference evidence="2 3" key="1">
    <citation type="submission" date="2020-06" db="EMBL/GenBank/DDBJ databases">
        <authorList>
            <person name="Li R."/>
            <person name="Bekaert M."/>
        </authorList>
    </citation>
    <scope>NUCLEOTIDE SEQUENCE [LARGE SCALE GENOMIC DNA]</scope>
    <source>
        <strain evidence="3">wild</strain>
    </source>
</reference>
<proteinExistence type="predicted"/>
<dbReference type="Proteomes" id="UP000507470">
    <property type="component" value="Unassembled WGS sequence"/>
</dbReference>
<name>A0A6J8AW78_MYTCO</name>
<feature type="compositionally biased region" description="Polar residues" evidence="1">
    <location>
        <begin position="27"/>
        <end position="38"/>
    </location>
</feature>
<accession>A0A6J8AW78</accession>
<protein>
    <submittedName>
        <fullName evidence="2">Uncharacterized protein</fullName>
    </submittedName>
</protein>
<keyword evidence="3" id="KW-1185">Reference proteome</keyword>
<dbReference type="EMBL" id="CACVKT020002008">
    <property type="protein sequence ID" value="CAC5374426.1"/>
    <property type="molecule type" value="Genomic_DNA"/>
</dbReference>
<feature type="region of interest" description="Disordered" evidence="1">
    <location>
        <begin position="27"/>
        <end position="114"/>
    </location>
</feature>
<organism evidence="2 3">
    <name type="scientific">Mytilus coruscus</name>
    <name type="common">Sea mussel</name>
    <dbReference type="NCBI Taxonomy" id="42192"/>
    <lineage>
        <taxon>Eukaryota</taxon>
        <taxon>Metazoa</taxon>
        <taxon>Spiralia</taxon>
        <taxon>Lophotrochozoa</taxon>
        <taxon>Mollusca</taxon>
        <taxon>Bivalvia</taxon>
        <taxon>Autobranchia</taxon>
        <taxon>Pteriomorphia</taxon>
        <taxon>Mytilida</taxon>
        <taxon>Mytiloidea</taxon>
        <taxon>Mytilidae</taxon>
        <taxon>Mytilinae</taxon>
        <taxon>Mytilus</taxon>
    </lineage>
</organism>
<evidence type="ECO:0000313" key="3">
    <source>
        <dbReference type="Proteomes" id="UP000507470"/>
    </source>
</evidence>
<gene>
    <name evidence="2" type="ORF">MCOR_11824</name>
</gene>